<dbReference type="Pfam" id="PF00258">
    <property type="entry name" value="Flavodoxin_1"/>
    <property type="match status" value="1"/>
</dbReference>
<dbReference type="InterPro" id="IPR017927">
    <property type="entry name" value="FAD-bd_FR_type"/>
</dbReference>
<dbReference type="OrthoDB" id="1470350at2759"/>
<proteinExistence type="inferred from homology"/>
<dbReference type="PROSITE" id="PS50902">
    <property type="entry name" value="FLAVODOXIN_LIKE"/>
    <property type="match status" value="1"/>
</dbReference>
<evidence type="ECO:0000256" key="7">
    <source>
        <dbReference type="ARBA" id="ARBA00022723"/>
    </source>
</evidence>
<dbReference type="Pfam" id="PF00667">
    <property type="entry name" value="FAD_binding_1"/>
    <property type="match status" value="1"/>
</dbReference>
<evidence type="ECO:0000313" key="19">
    <source>
        <dbReference type="EMBL" id="KAH7039871.1"/>
    </source>
</evidence>
<dbReference type="RefSeq" id="XP_046017926.1">
    <property type="nucleotide sequence ID" value="XM_046161401.1"/>
</dbReference>
<keyword evidence="13 14" id="KW-0503">Monooxygenase</keyword>
<dbReference type="InterPro" id="IPR023173">
    <property type="entry name" value="NADPH_Cyt_P450_Rdtase_alpha"/>
</dbReference>
<comment type="caution">
    <text evidence="19">The sequence shown here is derived from an EMBL/GenBank/DDBJ whole genome shotgun (WGS) entry which is preliminary data.</text>
</comment>
<dbReference type="PROSITE" id="PS00086">
    <property type="entry name" value="CYTOCHROME_P450"/>
    <property type="match status" value="1"/>
</dbReference>
<dbReference type="Gene3D" id="1.20.990.10">
    <property type="entry name" value="NADPH-cytochrome p450 Reductase, Chain A, domain 3"/>
    <property type="match status" value="2"/>
</dbReference>
<evidence type="ECO:0000256" key="14">
    <source>
        <dbReference type="PIRNR" id="PIRNR000209"/>
    </source>
</evidence>
<evidence type="ECO:0000256" key="2">
    <source>
        <dbReference type="ARBA" id="ARBA00010018"/>
    </source>
</evidence>
<dbReference type="InterPro" id="IPR003097">
    <property type="entry name" value="CysJ-like_FAD-binding"/>
</dbReference>
<dbReference type="GeneID" id="70190947"/>
<sequence length="1138" mass="124809">MSSSPHSPDVRQTPPCSSDNPLKELREIPAPRGWPIIGNVAQIDQNFPLRTFGEFADQYGEIFAIRLPGGRKINIACSAALVPDLSDETRFKKNPQGALEQVRNAVNDGLFTARPNEPNWGIAHRILMPAMGPMAIRGMFDEMHDLATQLVMKWARHGPSYPIMATDDLTRVTLDTLALCSMGFRFNSYYTPEVLPFLKSMGSFLQESGRRIGRLPLPEFCYKSENEAYFNDVKEMRATAQGVLNERKREGPGGRKDLLQAMMDGVDKVTGQRMTDDSILDNLLTFLVAGHETTSGLLSFAFHELLSSPEAYRKARDEVDRVVGSGPITVEHMSQLPYLEAVLRETLRLSAPIALYTVEAQDDTEINGWDGKYSIPKGQPVSLLLTKVHRDKRVYGDDSLEFKPERMLEDKFNKLPSGAWKPFGNGSRGCIGRGFAWQECLLIIAMILQNFDLFHFDPSQPVGIKQTLTLKPDKFFMRAIPRDGLNATDIQARLNGNVDGVSSRKSSDADSGVSGLNDKASVTQTGQPMTILYGSNSGTCENLAQRLASDAASHGFRATMLDVMDAGIDILPSKPANQPVIFITPSYEGKPADNAARFISWIEGLEDGSSCTLGGVQYAVFGCGHHDWASTFHKVPKFLDAKLELLGATRVAEMGLCDAARGKMFSDFETWEDKILWPALGKAFGISPSSTQGLCGGEQQSYTATPAQLDISVSSLRPSKLRHDVKQATVTHARRLTAEGEPAKQHLDIELPSGMTYRTGDYLAVLPYNPRENVDRAMRRFSLPWDASIAVNNHENGNSGSAIPTGSAVSVREVLSAYVELGDPATKRFEDTDLRLSVLDLLEIYTSVTLPLGVFLTMLPSMRVRQYSISSSPLLNPKRASITLSVLDSSSHHLCPDGPTDTTTIRHNHLGVASTYLASLCPGDPIHVSVRSSHAAFHLPAHPHATPIICVAAGSGLAPFRGFLEERAAIMGVSHSIAATAESGSTGEQQAKLAPAVLYYGCRGPGLDDIYASELAAWEAQGVVSIRWAYSRCPEKGFGGRSRYVQDAMAADRENVLELWREKGAKMYICGSRKVGDGVRRMAIKAYVDVVGKERAGEEILTGDEDMTGLRSDEELQAEAEKWWEGLRNTRYATDVFD</sequence>
<gene>
    <name evidence="19" type="ORF">B0I36DRAFT_390658</name>
</gene>
<dbReference type="GO" id="GO:0003958">
    <property type="term" value="F:NADPH-hemoprotein reductase activity"/>
    <property type="evidence" value="ECO:0007669"/>
    <property type="project" value="UniProtKB-UniRule"/>
</dbReference>
<reference evidence="19" key="1">
    <citation type="journal article" date="2021" name="Nat. Commun.">
        <title>Genetic determinants of endophytism in the Arabidopsis root mycobiome.</title>
        <authorList>
            <person name="Mesny F."/>
            <person name="Miyauchi S."/>
            <person name="Thiergart T."/>
            <person name="Pickel B."/>
            <person name="Atanasova L."/>
            <person name="Karlsson M."/>
            <person name="Huettel B."/>
            <person name="Barry K.W."/>
            <person name="Haridas S."/>
            <person name="Chen C."/>
            <person name="Bauer D."/>
            <person name="Andreopoulos W."/>
            <person name="Pangilinan J."/>
            <person name="LaButti K."/>
            <person name="Riley R."/>
            <person name="Lipzen A."/>
            <person name="Clum A."/>
            <person name="Drula E."/>
            <person name="Henrissat B."/>
            <person name="Kohler A."/>
            <person name="Grigoriev I.V."/>
            <person name="Martin F.M."/>
            <person name="Hacquard S."/>
        </authorList>
    </citation>
    <scope>NUCLEOTIDE SEQUENCE</scope>
    <source>
        <strain evidence="19">MPI-CAGE-CH-0230</strain>
    </source>
</reference>
<keyword evidence="8 14" id="KW-0274">FAD</keyword>
<dbReference type="PANTHER" id="PTHR19384">
    <property type="entry name" value="NITRIC OXIDE SYNTHASE-RELATED"/>
    <property type="match status" value="1"/>
</dbReference>
<dbReference type="EC" id="1.14.14.1" evidence="14"/>
<comment type="similarity">
    <text evidence="2 14">In the N-terminal section; belongs to the cytochrome P450 family.</text>
</comment>
<comment type="catalytic activity">
    <reaction evidence="14">
        <text>2 oxidized [cytochrome P450] + NADPH = 2 reduced [cytochrome P450] + NADP(+) + H(+)</text>
        <dbReference type="Rhea" id="RHEA:24040"/>
        <dbReference type="Rhea" id="RHEA-COMP:14627"/>
        <dbReference type="Rhea" id="RHEA-COMP:14628"/>
        <dbReference type="ChEBI" id="CHEBI:15378"/>
        <dbReference type="ChEBI" id="CHEBI:55376"/>
        <dbReference type="ChEBI" id="CHEBI:57783"/>
        <dbReference type="ChEBI" id="CHEBI:58349"/>
        <dbReference type="ChEBI" id="CHEBI:60344"/>
        <dbReference type="EC" id="1.6.2.4"/>
    </reaction>
</comment>
<evidence type="ECO:0000256" key="6">
    <source>
        <dbReference type="ARBA" id="ARBA00022643"/>
    </source>
</evidence>
<dbReference type="Gene3D" id="3.40.50.360">
    <property type="match status" value="1"/>
</dbReference>
<dbReference type="InterPro" id="IPR001128">
    <property type="entry name" value="Cyt_P450"/>
</dbReference>
<dbReference type="InterPro" id="IPR029039">
    <property type="entry name" value="Flavoprotein-like_sf"/>
</dbReference>
<dbReference type="InterPro" id="IPR017938">
    <property type="entry name" value="Riboflavin_synthase-like_b-brl"/>
</dbReference>
<dbReference type="SUPFAM" id="SSF63380">
    <property type="entry name" value="Riboflavin synthase domain-like"/>
    <property type="match status" value="1"/>
</dbReference>
<keyword evidence="9 14" id="KW-0521">NADP</keyword>
<dbReference type="Proteomes" id="UP000756346">
    <property type="component" value="Unassembled WGS sequence"/>
</dbReference>
<protein>
    <recommendedName>
        <fullName evidence="14">Bifunctional cytochrome P450/NADPH--P450 reductase</fullName>
    </recommendedName>
    <domain>
        <recommendedName>
            <fullName evidence="14">Cytochrome P450</fullName>
            <ecNumber evidence="14">1.14.14.1</ecNumber>
        </recommendedName>
    </domain>
    <domain>
        <recommendedName>
            <fullName evidence="14">NADPH--cytochrome P450 reductase</fullName>
            <ecNumber evidence="14">1.6.2.4</ecNumber>
        </recommendedName>
    </domain>
</protein>
<evidence type="ECO:0000256" key="5">
    <source>
        <dbReference type="ARBA" id="ARBA00022630"/>
    </source>
</evidence>
<evidence type="ECO:0000259" key="18">
    <source>
        <dbReference type="PROSITE" id="PS51384"/>
    </source>
</evidence>
<evidence type="ECO:0000256" key="9">
    <source>
        <dbReference type="ARBA" id="ARBA00022857"/>
    </source>
</evidence>
<evidence type="ECO:0000259" key="17">
    <source>
        <dbReference type="PROSITE" id="PS50902"/>
    </source>
</evidence>
<keyword evidence="6 14" id="KW-0288">FMN</keyword>
<dbReference type="EC" id="1.6.2.4" evidence="14"/>
<dbReference type="Gene3D" id="1.10.630.10">
    <property type="entry name" value="Cytochrome P450"/>
    <property type="match status" value="1"/>
</dbReference>
<name>A0A9P8YIE9_9PEZI</name>
<evidence type="ECO:0000256" key="16">
    <source>
        <dbReference type="SAM" id="MobiDB-lite"/>
    </source>
</evidence>
<keyword evidence="20" id="KW-1185">Reference proteome</keyword>
<comment type="cofactor">
    <cofactor evidence="1 14 15">
        <name>heme</name>
        <dbReference type="ChEBI" id="CHEBI:30413"/>
    </cofactor>
</comment>
<keyword evidence="4 14" id="KW-0349">Heme</keyword>
<comment type="cofactor">
    <cofactor evidence="14">
        <name>FAD</name>
        <dbReference type="ChEBI" id="CHEBI:57692"/>
    </cofactor>
    <cofactor evidence="14">
        <name>FMN</name>
        <dbReference type="ChEBI" id="CHEBI:58210"/>
    </cofactor>
</comment>
<feature type="region of interest" description="Disordered" evidence="16">
    <location>
        <begin position="1"/>
        <end position="23"/>
    </location>
</feature>
<keyword evidence="10 14" id="KW-0249">Electron transport</keyword>
<dbReference type="EMBL" id="JAGTJQ010000001">
    <property type="protein sequence ID" value="KAH7039871.1"/>
    <property type="molecule type" value="Genomic_DNA"/>
</dbReference>
<keyword evidence="5 14" id="KW-0285">Flavoprotein</keyword>
<feature type="region of interest" description="Disordered" evidence="16">
    <location>
        <begin position="497"/>
        <end position="520"/>
    </location>
</feature>
<dbReference type="SUPFAM" id="SSF48264">
    <property type="entry name" value="Cytochrome P450"/>
    <property type="match status" value="1"/>
</dbReference>
<dbReference type="PROSITE" id="PS51384">
    <property type="entry name" value="FAD_FR"/>
    <property type="match status" value="1"/>
</dbReference>
<dbReference type="PANTHER" id="PTHR19384:SF127">
    <property type="entry name" value="BIFUNCTIONAL CYTOCHROME P450_NADPH--P450 REDUCTASE"/>
    <property type="match status" value="1"/>
</dbReference>
<feature type="binding site" description="axial binding residue" evidence="15">
    <location>
        <position position="430"/>
    </location>
    <ligand>
        <name>heme</name>
        <dbReference type="ChEBI" id="CHEBI:30413"/>
    </ligand>
    <ligandPart>
        <name>Fe</name>
        <dbReference type="ChEBI" id="CHEBI:18248"/>
    </ligandPart>
</feature>
<dbReference type="Pfam" id="PF00175">
    <property type="entry name" value="NAD_binding_1"/>
    <property type="match status" value="1"/>
</dbReference>
<dbReference type="InterPro" id="IPR008254">
    <property type="entry name" value="Flavodoxin/NO_synth"/>
</dbReference>
<evidence type="ECO:0000256" key="8">
    <source>
        <dbReference type="ARBA" id="ARBA00022827"/>
    </source>
</evidence>
<dbReference type="CDD" id="cd06206">
    <property type="entry name" value="bifunctional_CYPOR"/>
    <property type="match status" value="1"/>
</dbReference>
<keyword evidence="12 14" id="KW-0408">Iron</keyword>
<evidence type="ECO:0000256" key="10">
    <source>
        <dbReference type="ARBA" id="ARBA00022982"/>
    </source>
</evidence>
<dbReference type="GO" id="GO:0070330">
    <property type="term" value="F:aromatase activity"/>
    <property type="evidence" value="ECO:0007669"/>
    <property type="project" value="UniProtKB-UniRule"/>
</dbReference>
<dbReference type="Gene3D" id="2.40.30.10">
    <property type="entry name" value="Translation factors"/>
    <property type="match status" value="2"/>
</dbReference>
<feature type="domain" description="Flavodoxin-like" evidence="17">
    <location>
        <begin position="529"/>
        <end position="676"/>
    </location>
</feature>
<dbReference type="SUPFAM" id="SSF52343">
    <property type="entry name" value="Ferredoxin reductase-like, C-terminal NADP-linked domain"/>
    <property type="match status" value="1"/>
</dbReference>
<dbReference type="GO" id="GO:0050660">
    <property type="term" value="F:flavin adenine dinucleotide binding"/>
    <property type="evidence" value="ECO:0007669"/>
    <property type="project" value="TreeGrafter"/>
</dbReference>
<organism evidence="19 20">
    <name type="scientific">Microdochium trichocladiopsis</name>
    <dbReference type="NCBI Taxonomy" id="1682393"/>
    <lineage>
        <taxon>Eukaryota</taxon>
        <taxon>Fungi</taxon>
        <taxon>Dikarya</taxon>
        <taxon>Ascomycota</taxon>
        <taxon>Pezizomycotina</taxon>
        <taxon>Sordariomycetes</taxon>
        <taxon>Xylariomycetidae</taxon>
        <taxon>Xylariales</taxon>
        <taxon>Microdochiaceae</taxon>
        <taxon>Microdochium</taxon>
    </lineage>
</organism>
<dbReference type="InterPro" id="IPR023206">
    <property type="entry name" value="Bifunctional_P450_P450_red"/>
</dbReference>
<accession>A0A9P8YIE9</accession>
<keyword evidence="11 14" id="KW-0560">Oxidoreductase</keyword>
<dbReference type="PIRSF" id="PIRSF000209">
    <property type="entry name" value="Bifunctional_P450_P450R"/>
    <property type="match status" value="1"/>
</dbReference>
<dbReference type="SUPFAM" id="SSF52218">
    <property type="entry name" value="Flavoproteins"/>
    <property type="match status" value="1"/>
</dbReference>
<dbReference type="PRINTS" id="PR00463">
    <property type="entry name" value="EP450I"/>
</dbReference>
<dbReference type="CDD" id="cd11068">
    <property type="entry name" value="CYP120A1"/>
    <property type="match status" value="1"/>
</dbReference>
<evidence type="ECO:0000256" key="1">
    <source>
        <dbReference type="ARBA" id="ARBA00001971"/>
    </source>
</evidence>
<dbReference type="FunFam" id="1.10.630.10:FF:000040">
    <property type="entry name" value="Bifunctional cytochrome P450/NADPH--P450 reductase"/>
    <property type="match status" value="1"/>
</dbReference>
<dbReference type="PRINTS" id="PR00385">
    <property type="entry name" value="P450"/>
</dbReference>
<keyword evidence="7 14" id="KW-0479">Metal-binding</keyword>
<dbReference type="InterPro" id="IPR002401">
    <property type="entry name" value="Cyt_P450_E_grp-I"/>
</dbReference>
<dbReference type="InterPro" id="IPR001433">
    <property type="entry name" value="OxRdtase_FAD/NAD-bd"/>
</dbReference>
<dbReference type="GO" id="GO:0005829">
    <property type="term" value="C:cytosol"/>
    <property type="evidence" value="ECO:0007669"/>
    <property type="project" value="TreeGrafter"/>
</dbReference>
<dbReference type="InterPro" id="IPR017972">
    <property type="entry name" value="Cyt_P450_CS"/>
</dbReference>
<dbReference type="InterPro" id="IPR036396">
    <property type="entry name" value="Cyt_P450_sf"/>
</dbReference>
<dbReference type="Gene3D" id="3.40.50.80">
    <property type="entry name" value="Nucleotide-binding domain of ferredoxin-NADP reductase (FNR) module"/>
    <property type="match status" value="1"/>
</dbReference>
<dbReference type="GO" id="GO:0010181">
    <property type="term" value="F:FMN binding"/>
    <property type="evidence" value="ECO:0007669"/>
    <property type="project" value="UniProtKB-UniRule"/>
</dbReference>
<comment type="catalytic activity">
    <reaction evidence="14">
        <text>an organic molecule + reduced [NADPH--hemoprotein reductase] + O2 = an alcohol + oxidized [NADPH--hemoprotein reductase] + H2O + H(+)</text>
        <dbReference type="Rhea" id="RHEA:17149"/>
        <dbReference type="Rhea" id="RHEA-COMP:11964"/>
        <dbReference type="Rhea" id="RHEA-COMP:11965"/>
        <dbReference type="ChEBI" id="CHEBI:15377"/>
        <dbReference type="ChEBI" id="CHEBI:15378"/>
        <dbReference type="ChEBI" id="CHEBI:15379"/>
        <dbReference type="ChEBI" id="CHEBI:30879"/>
        <dbReference type="ChEBI" id="CHEBI:57618"/>
        <dbReference type="ChEBI" id="CHEBI:58210"/>
        <dbReference type="ChEBI" id="CHEBI:142491"/>
        <dbReference type="EC" id="1.14.14.1"/>
    </reaction>
</comment>
<dbReference type="Pfam" id="PF00067">
    <property type="entry name" value="p450"/>
    <property type="match status" value="1"/>
</dbReference>
<evidence type="ECO:0000313" key="20">
    <source>
        <dbReference type="Proteomes" id="UP000756346"/>
    </source>
</evidence>
<evidence type="ECO:0000256" key="11">
    <source>
        <dbReference type="ARBA" id="ARBA00023002"/>
    </source>
</evidence>
<feature type="domain" description="FAD-binding FR-type" evidence="18">
    <location>
        <begin position="723"/>
        <end position="940"/>
    </location>
</feature>
<evidence type="ECO:0000256" key="15">
    <source>
        <dbReference type="PIRSR" id="PIRSR000209-1"/>
    </source>
</evidence>
<dbReference type="InterPro" id="IPR039261">
    <property type="entry name" value="FNR_nucleotide-bd"/>
</dbReference>
<evidence type="ECO:0000256" key="13">
    <source>
        <dbReference type="ARBA" id="ARBA00023033"/>
    </source>
</evidence>
<evidence type="ECO:0000256" key="4">
    <source>
        <dbReference type="ARBA" id="ARBA00022617"/>
    </source>
</evidence>
<evidence type="ECO:0000256" key="12">
    <source>
        <dbReference type="ARBA" id="ARBA00023004"/>
    </source>
</evidence>
<dbReference type="GO" id="GO:0020037">
    <property type="term" value="F:heme binding"/>
    <property type="evidence" value="ECO:0007669"/>
    <property type="project" value="UniProtKB-UniRule"/>
</dbReference>
<dbReference type="AlphaFoldDB" id="A0A9P8YIE9"/>
<evidence type="ECO:0000256" key="3">
    <source>
        <dbReference type="ARBA" id="ARBA00022448"/>
    </source>
</evidence>
<keyword evidence="3 14" id="KW-0813">Transport</keyword>
<dbReference type="GO" id="GO:0005506">
    <property type="term" value="F:iron ion binding"/>
    <property type="evidence" value="ECO:0007669"/>
    <property type="project" value="UniProtKB-UniRule"/>
</dbReference>